<dbReference type="Gene3D" id="1.20.1280.50">
    <property type="match status" value="1"/>
</dbReference>
<dbReference type="PANTHER" id="PTHR12125:SF5">
    <property type="entry name" value="F-BOX DOMAIN-CONTAINING PROTEIN"/>
    <property type="match status" value="1"/>
</dbReference>
<gene>
    <name evidence="3" type="ORF">KC19_11G134800</name>
</gene>
<feature type="domain" description="F-box" evidence="1">
    <location>
        <begin position="7"/>
        <end position="54"/>
    </location>
</feature>
<dbReference type="PROSITE" id="PS50181">
    <property type="entry name" value="FBOX"/>
    <property type="match status" value="1"/>
</dbReference>
<keyword evidence="4" id="KW-1185">Reference proteome</keyword>
<dbReference type="EMBL" id="CM026432">
    <property type="protein sequence ID" value="KAG0557492.1"/>
    <property type="molecule type" value="Genomic_DNA"/>
</dbReference>
<protein>
    <recommendedName>
        <fullName evidence="5">F-box domain-containing protein</fullName>
    </recommendedName>
</protein>
<dbReference type="GO" id="GO:0036503">
    <property type="term" value="P:ERAD pathway"/>
    <property type="evidence" value="ECO:0007669"/>
    <property type="project" value="TreeGrafter"/>
</dbReference>
<evidence type="ECO:0000259" key="2">
    <source>
        <dbReference type="PROSITE" id="PS51114"/>
    </source>
</evidence>
<dbReference type="SMART" id="SM01198">
    <property type="entry name" value="FBA"/>
    <property type="match status" value="1"/>
</dbReference>
<reference evidence="3 4" key="1">
    <citation type="submission" date="2020-06" db="EMBL/GenBank/DDBJ databases">
        <title>WGS assembly of Ceratodon purpureus strain R40.</title>
        <authorList>
            <person name="Carey S.B."/>
            <person name="Jenkins J."/>
            <person name="Shu S."/>
            <person name="Lovell J.T."/>
            <person name="Sreedasyam A."/>
            <person name="Maumus F."/>
            <person name="Tiley G.P."/>
            <person name="Fernandez-Pozo N."/>
            <person name="Barry K."/>
            <person name="Chen C."/>
            <person name="Wang M."/>
            <person name="Lipzen A."/>
            <person name="Daum C."/>
            <person name="Saski C.A."/>
            <person name="Payton A.C."/>
            <person name="Mcbreen J.C."/>
            <person name="Conrad R.E."/>
            <person name="Kollar L.M."/>
            <person name="Olsson S."/>
            <person name="Huttunen S."/>
            <person name="Landis J.B."/>
            <person name="Wickett N.J."/>
            <person name="Johnson M.G."/>
            <person name="Rensing S.A."/>
            <person name="Grimwood J."/>
            <person name="Schmutz J."/>
            <person name="Mcdaniel S.F."/>
        </authorList>
    </citation>
    <scope>NUCLEOTIDE SEQUENCE [LARGE SCALE GENOMIC DNA]</scope>
    <source>
        <strain evidence="3 4">R40</strain>
    </source>
</reference>
<dbReference type="Gene3D" id="2.60.120.260">
    <property type="entry name" value="Galactose-binding domain-like"/>
    <property type="match status" value="1"/>
</dbReference>
<dbReference type="AlphaFoldDB" id="A0A8T0GK77"/>
<dbReference type="InterPro" id="IPR039752">
    <property type="entry name" value="F-box_only"/>
</dbReference>
<proteinExistence type="predicted"/>
<dbReference type="SUPFAM" id="SSF81383">
    <property type="entry name" value="F-box domain"/>
    <property type="match status" value="1"/>
</dbReference>
<organism evidence="3 4">
    <name type="scientific">Ceratodon purpureus</name>
    <name type="common">Fire moss</name>
    <name type="synonym">Dicranum purpureum</name>
    <dbReference type="NCBI Taxonomy" id="3225"/>
    <lineage>
        <taxon>Eukaryota</taxon>
        <taxon>Viridiplantae</taxon>
        <taxon>Streptophyta</taxon>
        <taxon>Embryophyta</taxon>
        <taxon>Bryophyta</taxon>
        <taxon>Bryophytina</taxon>
        <taxon>Bryopsida</taxon>
        <taxon>Dicranidae</taxon>
        <taxon>Pseudoditrichales</taxon>
        <taxon>Ditrichaceae</taxon>
        <taxon>Ceratodon</taxon>
    </lineage>
</organism>
<feature type="domain" description="FBA" evidence="2">
    <location>
        <begin position="106"/>
        <end position="293"/>
    </location>
</feature>
<dbReference type="Pfam" id="PF04300">
    <property type="entry name" value="FBA"/>
    <property type="match status" value="1"/>
</dbReference>
<dbReference type="FunFam" id="2.60.120.260:FF:000363">
    <property type="entry name" value="Predicted protein"/>
    <property type="match status" value="1"/>
</dbReference>
<name>A0A8T0GK77_CERPU</name>
<dbReference type="InterPro" id="IPR007397">
    <property type="entry name" value="F-box-assoc_dom"/>
</dbReference>
<evidence type="ECO:0000259" key="1">
    <source>
        <dbReference type="PROSITE" id="PS50181"/>
    </source>
</evidence>
<accession>A0A8T0GK77</accession>
<dbReference type="PROSITE" id="PS51257">
    <property type="entry name" value="PROKAR_LIPOPROTEIN"/>
    <property type="match status" value="1"/>
</dbReference>
<dbReference type="PANTHER" id="PTHR12125">
    <property type="entry name" value="F-BOX ONLY PROTEIN 6-LIKE PROTEIN"/>
    <property type="match status" value="1"/>
</dbReference>
<dbReference type="Pfam" id="PF12937">
    <property type="entry name" value="F-box-like"/>
    <property type="match status" value="1"/>
</dbReference>
<evidence type="ECO:0000313" key="3">
    <source>
        <dbReference type="EMBL" id="KAG0557492.1"/>
    </source>
</evidence>
<evidence type="ECO:0008006" key="5">
    <source>
        <dbReference type="Google" id="ProtNLM"/>
    </source>
</evidence>
<dbReference type="GO" id="GO:0031146">
    <property type="term" value="P:SCF-dependent proteasomal ubiquitin-dependent protein catabolic process"/>
    <property type="evidence" value="ECO:0007669"/>
    <property type="project" value="TreeGrafter"/>
</dbReference>
<dbReference type="InterPro" id="IPR036047">
    <property type="entry name" value="F-box-like_dom_sf"/>
</dbReference>
<dbReference type="GO" id="GO:0006516">
    <property type="term" value="P:glycoprotein catabolic process"/>
    <property type="evidence" value="ECO:0007669"/>
    <property type="project" value="TreeGrafter"/>
</dbReference>
<dbReference type="SUPFAM" id="SSF49785">
    <property type="entry name" value="Galactose-binding domain-like"/>
    <property type="match status" value="1"/>
</dbReference>
<sequence length="313" mass="34933">MGGGRGVATCESVPDAVFAKIFALLPSAQIASSCALVCRAWRDYTQDATLWSELCEGSGLRAIDAMRCLGGWRGLFGSVYGLNLVASPHFERVHFYEADRLKHQSLRPWEPKHRLIIDRICSDNESDEETHSYGYWATEGGSVFQRGGGDGVLRECPALDCSPCPVAEREPVLATSWDWGKVQQYIGLQTFSNKFLDCSPPMMFSIWYAGKKGAPSVFKAQVVLRDELKNIIFVWESGELETTENVWKQEKHLIQNYPPGMRSIVVKAAGMSIQHKSGFHGAKFTAVKLQFVPVNEVPLHIEQPILGKKFSQF</sequence>
<dbReference type="PROSITE" id="PS51114">
    <property type="entry name" value="FBA"/>
    <property type="match status" value="1"/>
</dbReference>
<dbReference type="GO" id="GO:0005737">
    <property type="term" value="C:cytoplasm"/>
    <property type="evidence" value="ECO:0007669"/>
    <property type="project" value="TreeGrafter"/>
</dbReference>
<evidence type="ECO:0000313" key="4">
    <source>
        <dbReference type="Proteomes" id="UP000822688"/>
    </source>
</evidence>
<dbReference type="Proteomes" id="UP000822688">
    <property type="component" value="Chromosome 11"/>
</dbReference>
<dbReference type="InterPro" id="IPR008979">
    <property type="entry name" value="Galactose-bd-like_sf"/>
</dbReference>
<dbReference type="GO" id="GO:0019005">
    <property type="term" value="C:SCF ubiquitin ligase complex"/>
    <property type="evidence" value="ECO:0007669"/>
    <property type="project" value="TreeGrafter"/>
</dbReference>
<dbReference type="InterPro" id="IPR001810">
    <property type="entry name" value="F-box_dom"/>
</dbReference>
<dbReference type="GO" id="GO:0061630">
    <property type="term" value="F:ubiquitin protein ligase activity"/>
    <property type="evidence" value="ECO:0007669"/>
    <property type="project" value="TreeGrafter"/>
</dbReference>
<comment type="caution">
    <text evidence="3">The sequence shown here is derived from an EMBL/GenBank/DDBJ whole genome shotgun (WGS) entry which is preliminary data.</text>
</comment>